<evidence type="ECO:0000313" key="3">
    <source>
        <dbReference type="EMBL" id="ORL64022.1"/>
    </source>
</evidence>
<keyword evidence="2" id="KW-0732">Signal</keyword>
<dbReference type="Proteomes" id="UP000193675">
    <property type="component" value="Unassembled WGS sequence"/>
</dbReference>
<comment type="caution">
    <text evidence="3">The sequence shown here is derived from an EMBL/GenBank/DDBJ whole genome shotgun (WGS) entry which is preliminary data.</text>
</comment>
<evidence type="ECO:0008006" key="5">
    <source>
        <dbReference type="Google" id="ProtNLM"/>
    </source>
</evidence>
<feature type="signal peptide" evidence="2">
    <location>
        <begin position="1"/>
        <end position="29"/>
    </location>
</feature>
<reference evidence="3 4" key="1">
    <citation type="submission" date="2017-04" db="EMBL/GenBank/DDBJ databases">
        <title>Presence of VIM-2 positive Pseudomonas species in chickens and their surrounding environment.</title>
        <authorList>
            <person name="Zhang R."/>
        </authorList>
    </citation>
    <scope>NUCLEOTIDE SEQUENCE [LARGE SCALE GENOMIC DNA]</scope>
    <source>
        <strain evidence="3 4">DZ-C18</strain>
    </source>
</reference>
<gene>
    <name evidence="3" type="ORF">B7H17_13060</name>
</gene>
<dbReference type="OrthoDB" id="6965360at2"/>
<evidence type="ECO:0000256" key="2">
    <source>
        <dbReference type="SAM" id="SignalP"/>
    </source>
</evidence>
<protein>
    <recommendedName>
        <fullName evidence="5">Copper resistance protein B</fullName>
    </recommendedName>
</protein>
<sequence>MNESNLRKTLFGSLLAFGLAVLSTPAALAADEHDAHQKGSAGMMEKMDHGQMDHSKMPMDHGKMPMDHGKMMDHGSMKPEPKTDKAQAGKDNDQ</sequence>
<accession>A0A1X0ZWT0</accession>
<feature type="region of interest" description="Disordered" evidence="1">
    <location>
        <begin position="49"/>
        <end position="94"/>
    </location>
</feature>
<organism evidence="3 4">
    <name type="scientific">Pseudomonas putida</name>
    <name type="common">Arthrobacter siderocapsulatus</name>
    <dbReference type="NCBI Taxonomy" id="303"/>
    <lineage>
        <taxon>Bacteria</taxon>
        <taxon>Pseudomonadati</taxon>
        <taxon>Pseudomonadota</taxon>
        <taxon>Gammaproteobacteria</taxon>
        <taxon>Pseudomonadales</taxon>
        <taxon>Pseudomonadaceae</taxon>
        <taxon>Pseudomonas</taxon>
    </lineage>
</organism>
<name>A0A1X0ZWT0_PSEPU</name>
<dbReference type="EMBL" id="NBWC01000015">
    <property type="protein sequence ID" value="ORL64022.1"/>
    <property type="molecule type" value="Genomic_DNA"/>
</dbReference>
<feature type="chain" id="PRO_5013321271" description="Copper resistance protein B" evidence="2">
    <location>
        <begin position="30"/>
        <end position="94"/>
    </location>
</feature>
<proteinExistence type="predicted"/>
<evidence type="ECO:0000256" key="1">
    <source>
        <dbReference type="SAM" id="MobiDB-lite"/>
    </source>
</evidence>
<evidence type="ECO:0000313" key="4">
    <source>
        <dbReference type="Proteomes" id="UP000193675"/>
    </source>
</evidence>
<dbReference type="AlphaFoldDB" id="A0A1X0ZWT0"/>
<dbReference type="RefSeq" id="WP_084856650.1">
    <property type="nucleotide sequence ID" value="NZ_JAOTEI010000116.1"/>
</dbReference>